<reference evidence="1" key="1">
    <citation type="submission" date="2020-10" db="EMBL/GenBank/DDBJ databases">
        <title>Sequencing the genomes of 1000 actinobacteria strains.</title>
        <authorList>
            <person name="Klenk H.-P."/>
        </authorList>
    </citation>
    <scope>NUCLEOTIDE SEQUENCE</scope>
    <source>
        <strain evidence="1">DSM 45354</strain>
    </source>
</reference>
<dbReference type="AlphaFoldDB" id="A0A927MYM0"/>
<keyword evidence="2" id="KW-1185">Reference proteome</keyword>
<dbReference type="EMBL" id="JADBEM010000001">
    <property type="protein sequence ID" value="MBE1608602.1"/>
    <property type="molecule type" value="Genomic_DNA"/>
</dbReference>
<comment type="caution">
    <text evidence="1">The sequence shown here is derived from an EMBL/GenBank/DDBJ whole genome shotgun (WGS) entry which is preliminary data.</text>
</comment>
<gene>
    <name evidence="1" type="ORF">HEB94_005450</name>
</gene>
<evidence type="ECO:0000313" key="1">
    <source>
        <dbReference type="EMBL" id="MBE1608602.1"/>
    </source>
</evidence>
<dbReference type="Proteomes" id="UP000638648">
    <property type="component" value="Unassembled WGS sequence"/>
</dbReference>
<organism evidence="1 2">
    <name type="scientific">Actinopolymorpha pittospori</name>
    <dbReference type="NCBI Taxonomy" id="648752"/>
    <lineage>
        <taxon>Bacteria</taxon>
        <taxon>Bacillati</taxon>
        <taxon>Actinomycetota</taxon>
        <taxon>Actinomycetes</taxon>
        <taxon>Propionibacteriales</taxon>
        <taxon>Actinopolymorphaceae</taxon>
        <taxon>Actinopolymorpha</taxon>
    </lineage>
</organism>
<proteinExistence type="predicted"/>
<accession>A0A927MYM0</accession>
<name>A0A927MYM0_9ACTN</name>
<evidence type="ECO:0000313" key="2">
    <source>
        <dbReference type="Proteomes" id="UP000638648"/>
    </source>
</evidence>
<protein>
    <submittedName>
        <fullName evidence="1">Uncharacterized protein</fullName>
    </submittedName>
</protein>
<sequence length="51" mass="5892">MSPASPTRAGRAWAGLNERQRVYLRVIYDRDRAAEADLRRDRAQRRTPPPA</sequence>
<dbReference type="RefSeq" id="WP_192752355.1">
    <property type="nucleotide sequence ID" value="NZ_BAABJL010000029.1"/>
</dbReference>